<dbReference type="PANTHER" id="PTHR10621">
    <property type="entry name" value="UV EXCISION REPAIR PROTEIN RAD23"/>
    <property type="match status" value="1"/>
</dbReference>
<dbReference type="SUPFAM" id="SSF54236">
    <property type="entry name" value="Ubiquitin-like"/>
    <property type="match status" value="1"/>
</dbReference>
<evidence type="ECO:0000313" key="4">
    <source>
        <dbReference type="EMBL" id="KAH8511258.1"/>
    </source>
</evidence>
<dbReference type="GO" id="GO:0005654">
    <property type="term" value="C:nucleoplasm"/>
    <property type="evidence" value="ECO:0007669"/>
    <property type="project" value="TreeGrafter"/>
</dbReference>
<sequence>MKVFVKTLKGTNFEIEVKPEDTVADVKKNIESVQGADVYPAGQQMLVYQGKVLKDDTTLDENKVSESSFFVVMLSKSKVSSGGPSTAPTAPPSQAPPASSLPSNVTQPSITSQAPVPAAALPQSAAESSPAVVTSAL</sequence>
<dbReference type="EMBL" id="JACEGQ020000004">
    <property type="protein sequence ID" value="KAH8511258.1"/>
    <property type="molecule type" value="Genomic_DNA"/>
</dbReference>
<comment type="similarity">
    <text evidence="1">Belongs to the RAD23 family.</text>
</comment>
<dbReference type="InterPro" id="IPR000626">
    <property type="entry name" value="Ubiquitin-like_dom"/>
</dbReference>
<reference evidence="4" key="1">
    <citation type="journal article" date="2021" name="J. Hered.">
        <title>Genome Assembly of Salicaceae Populus deltoides (Eastern Cottonwood) I-69 Based on Nanopore Sequencing and Hi-C Technologies.</title>
        <authorList>
            <person name="Bai S."/>
            <person name="Wu H."/>
            <person name="Zhang J."/>
            <person name="Pan Z."/>
            <person name="Zhao W."/>
            <person name="Li Z."/>
            <person name="Tong C."/>
        </authorList>
    </citation>
    <scope>NUCLEOTIDE SEQUENCE</scope>
    <source>
        <tissue evidence="4">Leaf</tissue>
    </source>
</reference>
<evidence type="ECO:0000256" key="1">
    <source>
        <dbReference type="ARBA" id="ARBA00009878"/>
    </source>
</evidence>
<keyword evidence="5" id="KW-1185">Reference proteome</keyword>
<gene>
    <name evidence="4" type="ORF">H0E87_008713</name>
</gene>
<evidence type="ECO:0000313" key="5">
    <source>
        <dbReference type="Proteomes" id="UP000807159"/>
    </source>
</evidence>
<dbReference type="Gene3D" id="3.10.20.90">
    <property type="entry name" value="Phosphatidylinositol 3-kinase Catalytic Subunit, Chain A, domain 1"/>
    <property type="match status" value="1"/>
</dbReference>
<dbReference type="PROSITE" id="PS50053">
    <property type="entry name" value="UBIQUITIN_2"/>
    <property type="match status" value="1"/>
</dbReference>
<evidence type="ECO:0000259" key="3">
    <source>
        <dbReference type="PROSITE" id="PS50053"/>
    </source>
</evidence>
<dbReference type="GO" id="GO:0043161">
    <property type="term" value="P:proteasome-mediated ubiquitin-dependent protein catabolic process"/>
    <property type="evidence" value="ECO:0007669"/>
    <property type="project" value="TreeGrafter"/>
</dbReference>
<accession>A0A8T2Z1M5</accession>
<dbReference type="AlphaFoldDB" id="A0A8T2Z1M5"/>
<proteinExistence type="inferred from homology"/>
<dbReference type="SMART" id="SM00213">
    <property type="entry name" value="UBQ"/>
    <property type="match status" value="1"/>
</dbReference>
<feature type="region of interest" description="Disordered" evidence="2">
    <location>
        <begin position="78"/>
        <end position="137"/>
    </location>
</feature>
<dbReference type="GO" id="GO:0005829">
    <property type="term" value="C:cytosol"/>
    <property type="evidence" value="ECO:0007669"/>
    <property type="project" value="TreeGrafter"/>
</dbReference>
<dbReference type="InterPro" id="IPR029071">
    <property type="entry name" value="Ubiquitin-like_domsf"/>
</dbReference>
<dbReference type="FunFam" id="3.10.20.90:FF:000069">
    <property type="entry name" value="UV excision repair protein RAD23"/>
    <property type="match status" value="1"/>
</dbReference>
<feature type="compositionally biased region" description="Polar residues" evidence="2">
    <location>
        <begin position="104"/>
        <end position="114"/>
    </location>
</feature>
<organism evidence="4 5">
    <name type="scientific">Populus deltoides</name>
    <name type="common">Eastern poplar</name>
    <name type="synonym">Eastern cottonwood</name>
    <dbReference type="NCBI Taxonomy" id="3696"/>
    <lineage>
        <taxon>Eukaryota</taxon>
        <taxon>Viridiplantae</taxon>
        <taxon>Streptophyta</taxon>
        <taxon>Embryophyta</taxon>
        <taxon>Tracheophyta</taxon>
        <taxon>Spermatophyta</taxon>
        <taxon>Magnoliopsida</taxon>
        <taxon>eudicotyledons</taxon>
        <taxon>Gunneridae</taxon>
        <taxon>Pentapetalae</taxon>
        <taxon>rosids</taxon>
        <taxon>fabids</taxon>
        <taxon>Malpighiales</taxon>
        <taxon>Salicaceae</taxon>
        <taxon>Saliceae</taxon>
        <taxon>Populus</taxon>
    </lineage>
</organism>
<dbReference type="PANTHER" id="PTHR10621:SF35">
    <property type="entry name" value="UBIQUITIN RECEPTOR RAD23C"/>
    <property type="match status" value="1"/>
</dbReference>
<dbReference type="GO" id="GO:0043130">
    <property type="term" value="F:ubiquitin binding"/>
    <property type="evidence" value="ECO:0007669"/>
    <property type="project" value="TreeGrafter"/>
</dbReference>
<protein>
    <recommendedName>
        <fullName evidence="3">Ubiquitin-like domain-containing protein</fullName>
    </recommendedName>
</protein>
<dbReference type="GO" id="GO:0070628">
    <property type="term" value="F:proteasome binding"/>
    <property type="evidence" value="ECO:0007669"/>
    <property type="project" value="TreeGrafter"/>
</dbReference>
<evidence type="ECO:0000256" key="2">
    <source>
        <dbReference type="SAM" id="MobiDB-lite"/>
    </source>
</evidence>
<dbReference type="Proteomes" id="UP000807159">
    <property type="component" value="Chromosome 4"/>
</dbReference>
<name>A0A8T2Z1M5_POPDE</name>
<comment type="caution">
    <text evidence="4">The sequence shown here is derived from an EMBL/GenBank/DDBJ whole genome shotgun (WGS) entry which is preliminary data.</text>
</comment>
<dbReference type="GO" id="GO:0031593">
    <property type="term" value="F:polyubiquitin modification-dependent protein binding"/>
    <property type="evidence" value="ECO:0007669"/>
    <property type="project" value="TreeGrafter"/>
</dbReference>
<feature type="domain" description="Ubiquitin-like" evidence="3">
    <location>
        <begin position="1"/>
        <end position="76"/>
    </location>
</feature>
<dbReference type="Pfam" id="PF00240">
    <property type="entry name" value="ubiquitin"/>
    <property type="match status" value="1"/>
</dbReference>
<dbReference type="CDD" id="cd01805">
    <property type="entry name" value="Ubl_Rad23"/>
    <property type="match status" value="1"/>
</dbReference>